<dbReference type="AlphaFoldDB" id="A0A9Q9CNA1"/>
<gene>
    <name evidence="1" type="ORF">J0J70_00035</name>
</gene>
<dbReference type="EMBL" id="CP071250">
    <property type="protein sequence ID" value="UUF08481.1"/>
    <property type="molecule type" value="Genomic_DNA"/>
</dbReference>
<evidence type="ECO:0000313" key="2">
    <source>
        <dbReference type="Proteomes" id="UP001058072"/>
    </source>
</evidence>
<protein>
    <submittedName>
        <fullName evidence="1">Uncharacterized protein</fullName>
    </submittedName>
</protein>
<name>A0A9Q9CNA1_9FIRM</name>
<dbReference type="RefSeq" id="WP_212725099.1">
    <property type="nucleotide sequence ID" value="NZ_CP071250.1"/>
</dbReference>
<sequence length="63" mass="7701">MLEIIDFVIGEMENKLYSAECDLKKDKWENNEDKWMCESFIKDMKQSIKNAREWRSKLQKEIL</sequence>
<organism evidence="1 2">
    <name type="scientific">Turicibacter bilis</name>
    <dbReference type="NCBI Taxonomy" id="2735723"/>
    <lineage>
        <taxon>Bacteria</taxon>
        <taxon>Bacillati</taxon>
        <taxon>Bacillota</taxon>
        <taxon>Erysipelotrichia</taxon>
        <taxon>Erysipelotrichales</taxon>
        <taxon>Turicibacteraceae</taxon>
        <taxon>Turicibacter</taxon>
    </lineage>
</organism>
<evidence type="ECO:0000313" key="1">
    <source>
        <dbReference type="EMBL" id="UUF08481.1"/>
    </source>
</evidence>
<reference evidence="1" key="1">
    <citation type="submission" date="2021-03" db="EMBL/GenBank/DDBJ databases">
        <title>Comparative Genomics and Metabolomics in the genus Turicibacter.</title>
        <authorList>
            <person name="Maki J."/>
            <person name="Looft T."/>
        </authorList>
    </citation>
    <scope>NUCLEOTIDE SEQUENCE</scope>
    <source>
        <strain evidence="1">ISU324</strain>
    </source>
</reference>
<accession>A0A9Q9CNA1</accession>
<dbReference type="Proteomes" id="UP001058072">
    <property type="component" value="Chromosome"/>
</dbReference>
<proteinExistence type="predicted"/>